<dbReference type="GO" id="GO:0008168">
    <property type="term" value="F:methyltransferase activity"/>
    <property type="evidence" value="ECO:0007669"/>
    <property type="project" value="UniProtKB-KW"/>
</dbReference>
<dbReference type="OrthoDB" id="1524727at2"/>
<dbReference type="Pfam" id="PF13489">
    <property type="entry name" value="Methyltransf_23"/>
    <property type="match status" value="1"/>
</dbReference>
<dbReference type="SUPFAM" id="SSF53335">
    <property type="entry name" value="S-adenosyl-L-methionine-dependent methyltransferases"/>
    <property type="match status" value="1"/>
</dbReference>
<dbReference type="GO" id="GO:0032259">
    <property type="term" value="P:methylation"/>
    <property type="evidence" value="ECO:0007669"/>
    <property type="project" value="UniProtKB-KW"/>
</dbReference>
<dbReference type="CDD" id="cd02440">
    <property type="entry name" value="AdoMet_MTases"/>
    <property type="match status" value="1"/>
</dbReference>
<dbReference type="Proteomes" id="UP000003586">
    <property type="component" value="Chromosome"/>
</dbReference>
<gene>
    <name evidence="1" type="ORF">NIASO_11540</name>
</gene>
<dbReference type="RefSeq" id="WP_008585666.1">
    <property type="nucleotide sequence ID" value="NZ_CP007035.1"/>
</dbReference>
<keyword evidence="1" id="KW-0489">Methyltransferase</keyword>
<evidence type="ECO:0000313" key="1">
    <source>
        <dbReference type="EMBL" id="AHF15614.1"/>
    </source>
</evidence>
<evidence type="ECO:0000313" key="2">
    <source>
        <dbReference type="Proteomes" id="UP000003586"/>
    </source>
</evidence>
<dbReference type="AlphaFoldDB" id="W0F297"/>
<dbReference type="KEGG" id="nso:NIASO_11540"/>
<reference evidence="1 2" key="1">
    <citation type="submission" date="2013-12" db="EMBL/GenBank/DDBJ databases">
        <authorList>
            <consortium name="DOE Joint Genome Institute"/>
            <person name="Eisen J."/>
            <person name="Huntemann M."/>
            <person name="Han J."/>
            <person name="Chen A."/>
            <person name="Kyrpides N."/>
            <person name="Mavromatis K."/>
            <person name="Markowitz V."/>
            <person name="Palaniappan K."/>
            <person name="Ivanova N."/>
            <person name="Schaumberg A."/>
            <person name="Pati A."/>
            <person name="Liolios K."/>
            <person name="Nordberg H.P."/>
            <person name="Cantor M.N."/>
            <person name="Hua S.X."/>
            <person name="Woyke T."/>
        </authorList>
    </citation>
    <scope>NUCLEOTIDE SEQUENCE [LARGE SCALE GENOMIC DNA]</scope>
    <source>
        <strain evidence="2">DSM 19437</strain>
    </source>
</reference>
<keyword evidence="1" id="KW-0808">Transferase</keyword>
<proteinExistence type="predicted"/>
<dbReference type="InterPro" id="IPR029063">
    <property type="entry name" value="SAM-dependent_MTases_sf"/>
</dbReference>
<dbReference type="PANTHER" id="PTHR43861">
    <property type="entry name" value="TRANS-ACONITATE 2-METHYLTRANSFERASE-RELATED"/>
    <property type="match status" value="1"/>
</dbReference>
<dbReference type="EMBL" id="CP007035">
    <property type="protein sequence ID" value="AHF15614.1"/>
    <property type="molecule type" value="Genomic_DNA"/>
</dbReference>
<accession>W0F297</accession>
<name>W0F297_9BACT</name>
<organism evidence="1 2">
    <name type="scientific">Niabella soli DSM 19437</name>
    <dbReference type="NCBI Taxonomy" id="929713"/>
    <lineage>
        <taxon>Bacteria</taxon>
        <taxon>Pseudomonadati</taxon>
        <taxon>Bacteroidota</taxon>
        <taxon>Chitinophagia</taxon>
        <taxon>Chitinophagales</taxon>
        <taxon>Chitinophagaceae</taxon>
        <taxon>Niabella</taxon>
    </lineage>
</organism>
<dbReference type="HOGENOM" id="CLU_091228_3_0_10"/>
<dbReference type="Gene3D" id="3.40.50.150">
    <property type="entry name" value="Vaccinia Virus protein VP39"/>
    <property type="match status" value="1"/>
</dbReference>
<dbReference type="eggNOG" id="COG0500">
    <property type="taxonomic scope" value="Bacteria"/>
</dbReference>
<protein>
    <submittedName>
        <fullName evidence="1">Type 12 methyltransferase</fullName>
    </submittedName>
</protein>
<sequence>MSIDNQSEYWDKVAYAKTFTHPLNKEVLTTRLSADSKILDFGCGYGRIVKELSDVGFTNVVGYDTSKELVGRGRQQNNLSLFHITSPLDLPVRNNSVDCILLFAVLTCIPSNNGQKELLKLLRSKLKPEGIIYISDYYLQNNSPEVKRYQYFNDDEDNFGVFKLSEGVTFRHHTREWISELTKEFKILLENPIQVMTMNGHTAEAFQLVGQK</sequence>
<keyword evidence="2" id="KW-1185">Reference proteome</keyword>